<dbReference type="RefSeq" id="XP_025475825.1">
    <property type="nucleotide sequence ID" value="XM_025619785.1"/>
</dbReference>
<evidence type="ECO:0000313" key="2">
    <source>
        <dbReference type="Proteomes" id="UP000247647"/>
    </source>
</evidence>
<evidence type="ECO:0000313" key="1">
    <source>
        <dbReference type="EMBL" id="PYH30347.1"/>
    </source>
</evidence>
<dbReference type="EMBL" id="KZ821482">
    <property type="protein sequence ID" value="PYH30347.1"/>
    <property type="molecule type" value="Genomic_DNA"/>
</dbReference>
<proteinExistence type="predicted"/>
<reference evidence="1" key="1">
    <citation type="submission" date="2016-12" db="EMBL/GenBank/DDBJ databases">
        <title>The genomes of Aspergillus section Nigri reveals drivers in fungal speciation.</title>
        <authorList>
            <consortium name="DOE Joint Genome Institute"/>
            <person name="Vesth T.C."/>
            <person name="Nybo J."/>
            <person name="Theobald S."/>
            <person name="Brandl J."/>
            <person name="Frisvad J.C."/>
            <person name="Nielsen K.F."/>
            <person name="Lyhne E.K."/>
            <person name="Kogle M.E."/>
            <person name="Kuo A."/>
            <person name="Riley R."/>
            <person name="Clum A."/>
            <person name="Nolan M."/>
            <person name="Lipzen A."/>
            <person name="Salamov A."/>
            <person name="Henrissat B."/>
            <person name="Wiebenga A."/>
            <person name="De Vries R.P."/>
            <person name="Grigoriev I.V."/>
            <person name="Mortensen U.H."/>
            <person name="Andersen M.R."/>
            <person name="Baker S.E."/>
        </authorList>
    </citation>
    <scope>NUCLEOTIDE SEQUENCE [LARGE SCALE GENOMIC DNA]</scope>
    <source>
        <strain evidence="1">CBS 115656</strain>
    </source>
</reference>
<dbReference type="GeneID" id="37122241"/>
<keyword evidence="2" id="KW-1185">Reference proteome</keyword>
<protein>
    <submittedName>
        <fullName evidence="1">Uncharacterized protein</fullName>
    </submittedName>
</protein>
<name>A0A318Y9U5_ASPNB</name>
<accession>A0A318Y9U5</accession>
<sequence length="185" mass="21386">MYYLPLTIDFCNSLEATRLFQVRDKILTYTPVAESSTHSIFWRDFNLGADRCKKLEVAKLVSICLVDNAGRTCRAFVCPMRRSGIPYMIRANTVPPLCFRGFQHCRSSSENQPSDLRTQWTLRPGRPRGACSPMNHMNQLAALLMLVGDTVSGWYGRRSRMNYYSRDSEERRPSILTLFPTKYRK</sequence>
<dbReference type="AlphaFoldDB" id="A0A318Y9U5"/>
<organism evidence="1 2">
    <name type="scientific">Aspergillus neoniger (strain CBS 115656)</name>
    <dbReference type="NCBI Taxonomy" id="1448310"/>
    <lineage>
        <taxon>Eukaryota</taxon>
        <taxon>Fungi</taxon>
        <taxon>Dikarya</taxon>
        <taxon>Ascomycota</taxon>
        <taxon>Pezizomycotina</taxon>
        <taxon>Eurotiomycetes</taxon>
        <taxon>Eurotiomycetidae</taxon>
        <taxon>Eurotiales</taxon>
        <taxon>Aspergillaceae</taxon>
        <taxon>Aspergillus</taxon>
        <taxon>Aspergillus subgen. Circumdati</taxon>
    </lineage>
</organism>
<gene>
    <name evidence="1" type="ORF">BO87DRAFT_317870</name>
</gene>
<dbReference type="Proteomes" id="UP000247647">
    <property type="component" value="Unassembled WGS sequence"/>
</dbReference>